<proteinExistence type="inferred from homology"/>
<evidence type="ECO:0000256" key="3">
    <source>
        <dbReference type="ARBA" id="ARBA00022452"/>
    </source>
</evidence>
<dbReference type="InterPro" id="IPR012910">
    <property type="entry name" value="Plug_dom"/>
</dbReference>
<dbReference type="InterPro" id="IPR036942">
    <property type="entry name" value="Beta-barrel_TonB_sf"/>
</dbReference>
<evidence type="ECO:0000256" key="5">
    <source>
        <dbReference type="ARBA" id="ARBA00022692"/>
    </source>
</evidence>
<keyword evidence="7" id="KW-0406">Ion transport</keyword>
<sequence>MKTIKPDLLCASIAFALLLCANNAAAQSAEASSATQAASNDAVSSLDKITVTARGVSEPLQQMPLPITAMSEQTIEKKGLNDVRDIANLSPSFSFKSGYGRGFDRPVIRGMSNIQGESNASFFIDGVYVEGDISSYGLENIQRVEVIRGPQSAAFGRRTFSGAVNFITKRPGSAPGGKVTLGVGNYGQEKMGLFYSGSNDDGSFGYDISLNKRGNDGVFYNQASGRKDLNGTETVSGMAAIAWSPTDNLDITARVMKQKSRDQHFAAARLGSDNLNCYLPEYTGGLYFGLYPILESRRRGYYCGDLKAPSDYAINTKEFEAAGYFSGRKTDLLRTSLVVDYLFDNGWNLTSTSAYNKNETYSASDQDYSAIRGYGGAFESFANTGLKNWSQDIRLSTDQNLAVSGMLGAYYYHQQAQPGWGGDLTGFVLPGNKSVTTIATNPDDETVNKAIYGLINWHINDKWTTSLEGRYARDEISKGGIDTRALGSSIYTQAYALSETFSSFTPRWTLSYQAAENINLYGLVSKGTKPGGFNTDVYRADFLETERDALIARGLETFKEEEAINYELGIKSDWLDGTLRVNANLYQIDWTNQQLTETGPVIRKNGSLFATSYTTNVGESRIRGFELESQWAFAKGWLASLAYSYTDAEILKFLSQDQADLFSDSNAPTLADPAANAAGYTLPRVPKNKATLGLMYDGAFANGWQYTANMDTTYESRRYVQVDNLASLAPSTRTNFRFSLRPTEQLQVSAYVTNAFNDRTPEDAQRTINPDAYIAIPAVPPLTGLAVSNLRDFGITPSLPRMYGVEVSYKF</sequence>
<keyword evidence="3 11" id="KW-1134">Transmembrane beta strand</keyword>
<protein>
    <recommendedName>
        <fullName evidence="18">TonB-dependent receptor</fullName>
    </recommendedName>
</protein>
<keyword evidence="17" id="KW-1185">Reference proteome</keyword>
<dbReference type="InterPro" id="IPR037066">
    <property type="entry name" value="Plug_dom_sf"/>
</dbReference>
<reference evidence="16 17" key="1">
    <citation type="submission" date="2015-05" db="EMBL/GenBank/DDBJ databases">
        <title>Genome sequencing and analysis of members of genus Stenotrophomonas.</title>
        <authorList>
            <person name="Patil P.P."/>
            <person name="Midha S."/>
            <person name="Patil P.B."/>
        </authorList>
    </citation>
    <scope>NUCLEOTIDE SEQUENCE [LARGE SCALE GENOMIC DNA]</scope>
    <source>
        <strain evidence="16 17">DSM 18929</strain>
    </source>
</reference>
<evidence type="ECO:0000256" key="6">
    <source>
        <dbReference type="ARBA" id="ARBA00023004"/>
    </source>
</evidence>
<evidence type="ECO:0000256" key="1">
    <source>
        <dbReference type="ARBA" id="ARBA00004571"/>
    </source>
</evidence>
<dbReference type="Pfam" id="PF07715">
    <property type="entry name" value="Plug"/>
    <property type="match status" value="1"/>
</dbReference>
<dbReference type="STRING" id="405444.ABB26_11610"/>
<evidence type="ECO:0000256" key="9">
    <source>
        <dbReference type="ARBA" id="ARBA00023136"/>
    </source>
</evidence>
<keyword evidence="9 11" id="KW-0472">Membrane</keyword>
<dbReference type="CDD" id="cd01347">
    <property type="entry name" value="ligand_gated_channel"/>
    <property type="match status" value="1"/>
</dbReference>
<keyword evidence="5 11" id="KW-0812">Transmembrane</keyword>
<keyword evidence="13" id="KW-0732">Signal</keyword>
<comment type="subcellular location">
    <subcellularLocation>
        <location evidence="1 11">Cell outer membrane</location>
        <topology evidence="1 11">Multi-pass membrane protein</topology>
    </subcellularLocation>
</comment>
<evidence type="ECO:0000256" key="7">
    <source>
        <dbReference type="ARBA" id="ARBA00023065"/>
    </source>
</evidence>
<name>A0A0R0C2L6_9GAMM</name>
<evidence type="ECO:0000256" key="8">
    <source>
        <dbReference type="ARBA" id="ARBA00023077"/>
    </source>
</evidence>
<keyword evidence="8 12" id="KW-0798">TonB box</keyword>
<dbReference type="Gene3D" id="2.40.170.20">
    <property type="entry name" value="TonB-dependent receptor, beta-barrel domain"/>
    <property type="match status" value="1"/>
</dbReference>
<dbReference type="Proteomes" id="UP000050864">
    <property type="component" value="Unassembled WGS sequence"/>
</dbReference>
<dbReference type="PATRIC" id="fig|405444.3.peg.1409"/>
<dbReference type="InterPro" id="IPR039426">
    <property type="entry name" value="TonB-dep_rcpt-like"/>
</dbReference>
<dbReference type="SUPFAM" id="SSF56935">
    <property type="entry name" value="Porins"/>
    <property type="match status" value="1"/>
</dbReference>
<dbReference type="GO" id="GO:0009279">
    <property type="term" value="C:cell outer membrane"/>
    <property type="evidence" value="ECO:0007669"/>
    <property type="project" value="UniProtKB-SubCell"/>
</dbReference>
<evidence type="ECO:0000313" key="16">
    <source>
        <dbReference type="EMBL" id="KRG63558.1"/>
    </source>
</evidence>
<dbReference type="RefSeq" id="WP_057634264.1">
    <property type="nucleotide sequence ID" value="NZ_LDJI01000021.1"/>
</dbReference>
<evidence type="ECO:0000256" key="13">
    <source>
        <dbReference type="SAM" id="SignalP"/>
    </source>
</evidence>
<keyword evidence="6" id="KW-0408">Iron</keyword>
<dbReference type="GO" id="GO:0006826">
    <property type="term" value="P:iron ion transport"/>
    <property type="evidence" value="ECO:0007669"/>
    <property type="project" value="UniProtKB-KW"/>
</dbReference>
<dbReference type="Gene3D" id="2.170.130.10">
    <property type="entry name" value="TonB-dependent receptor, plug domain"/>
    <property type="match status" value="1"/>
</dbReference>
<evidence type="ECO:0000256" key="11">
    <source>
        <dbReference type="PROSITE-ProRule" id="PRU01360"/>
    </source>
</evidence>
<feature type="chain" id="PRO_5006393420" description="TonB-dependent receptor" evidence="13">
    <location>
        <begin position="27"/>
        <end position="811"/>
    </location>
</feature>
<dbReference type="PANTHER" id="PTHR32552:SF81">
    <property type="entry name" value="TONB-DEPENDENT OUTER MEMBRANE RECEPTOR"/>
    <property type="match status" value="1"/>
</dbReference>
<evidence type="ECO:0000256" key="10">
    <source>
        <dbReference type="ARBA" id="ARBA00023237"/>
    </source>
</evidence>
<comment type="similarity">
    <text evidence="11 12">Belongs to the TonB-dependent receptor family.</text>
</comment>
<evidence type="ECO:0008006" key="18">
    <source>
        <dbReference type="Google" id="ProtNLM"/>
    </source>
</evidence>
<feature type="domain" description="TonB-dependent receptor plug" evidence="15">
    <location>
        <begin position="60"/>
        <end position="163"/>
    </location>
</feature>
<evidence type="ECO:0000256" key="4">
    <source>
        <dbReference type="ARBA" id="ARBA00022496"/>
    </source>
</evidence>
<dbReference type="PROSITE" id="PS52016">
    <property type="entry name" value="TONB_DEPENDENT_REC_3"/>
    <property type="match status" value="1"/>
</dbReference>
<feature type="signal peptide" evidence="13">
    <location>
        <begin position="1"/>
        <end position="26"/>
    </location>
</feature>
<gene>
    <name evidence="16" type="ORF">ABB26_11610</name>
</gene>
<dbReference type="Pfam" id="PF00593">
    <property type="entry name" value="TonB_dep_Rec_b-barrel"/>
    <property type="match status" value="1"/>
</dbReference>
<evidence type="ECO:0000313" key="17">
    <source>
        <dbReference type="Proteomes" id="UP000050864"/>
    </source>
</evidence>
<feature type="domain" description="TonB-dependent receptor-like beta-barrel" evidence="14">
    <location>
        <begin position="302"/>
        <end position="754"/>
    </location>
</feature>
<accession>A0A0R0C2L6</accession>
<dbReference type="InterPro" id="IPR000531">
    <property type="entry name" value="Beta-barrel_TonB"/>
</dbReference>
<dbReference type="PANTHER" id="PTHR32552">
    <property type="entry name" value="FERRICHROME IRON RECEPTOR-RELATED"/>
    <property type="match status" value="1"/>
</dbReference>
<evidence type="ECO:0000256" key="12">
    <source>
        <dbReference type="RuleBase" id="RU003357"/>
    </source>
</evidence>
<organism evidence="16 17">
    <name type="scientific">Stenotrophomonas humi</name>
    <dbReference type="NCBI Taxonomy" id="405444"/>
    <lineage>
        <taxon>Bacteria</taxon>
        <taxon>Pseudomonadati</taxon>
        <taxon>Pseudomonadota</taxon>
        <taxon>Gammaproteobacteria</taxon>
        <taxon>Lysobacterales</taxon>
        <taxon>Lysobacteraceae</taxon>
        <taxon>Stenotrophomonas</taxon>
    </lineage>
</organism>
<keyword evidence="2 11" id="KW-0813">Transport</keyword>
<evidence type="ECO:0000256" key="2">
    <source>
        <dbReference type="ARBA" id="ARBA00022448"/>
    </source>
</evidence>
<keyword evidence="10 11" id="KW-0998">Cell outer membrane</keyword>
<dbReference type="OrthoDB" id="127311at2"/>
<comment type="caution">
    <text evidence="16">The sequence shown here is derived from an EMBL/GenBank/DDBJ whole genome shotgun (WGS) entry which is preliminary data.</text>
</comment>
<dbReference type="AlphaFoldDB" id="A0A0R0C2L6"/>
<dbReference type="EMBL" id="LDJI01000021">
    <property type="protein sequence ID" value="KRG63558.1"/>
    <property type="molecule type" value="Genomic_DNA"/>
</dbReference>
<keyword evidence="4" id="KW-0410">Iron transport</keyword>
<evidence type="ECO:0000259" key="14">
    <source>
        <dbReference type="Pfam" id="PF00593"/>
    </source>
</evidence>
<evidence type="ECO:0000259" key="15">
    <source>
        <dbReference type="Pfam" id="PF07715"/>
    </source>
</evidence>